<evidence type="ECO:0000313" key="4">
    <source>
        <dbReference type="Proteomes" id="UP001283361"/>
    </source>
</evidence>
<proteinExistence type="predicted"/>
<feature type="domain" description="C-type lectin" evidence="2">
    <location>
        <begin position="67"/>
        <end position="220"/>
    </location>
</feature>
<name>A0AAE1DWD8_9GAST</name>
<feature type="coiled-coil region" evidence="1">
    <location>
        <begin position="31"/>
        <end position="58"/>
    </location>
</feature>
<dbReference type="Proteomes" id="UP001283361">
    <property type="component" value="Unassembled WGS sequence"/>
</dbReference>
<dbReference type="Pfam" id="PF00059">
    <property type="entry name" value="Lectin_C"/>
    <property type="match status" value="1"/>
</dbReference>
<dbReference type="CDD" id="cd00037">
    <property type="entry name" value="CLECT"/>
    <property type="match status" value="1"/>
</dbReference>
<dbReference type="InterPro" id="IPR016187">
    <property type="entry name" value="CTDL_fold"/>
</dbReference>
<dbReference type="InterPro" id="IPR016186">
    <property type="entry name" value="C-type_lectin-like/link_sf"/>
</dbReference>
<dbReference type="InterPro" id="IPR001304">
    <property type="entry name" value="C-type_lectin-like"/>
</dbReference>
<dbReference type="EMBL" id="JAWDGP010002185">
    <property type="protein sequence ID" value="KAK3784830.1"/>
    <property type="molecule type" value="Genomic_DNA"/>
</dbReference>
<reference evidence="3" key="1">
    <citation type="journal article" date="2023" name="G3 (Bethesda)">
        <title>A reference genome for the long-term kleptoplast-retaining sea slug Elysia crispata morphotype clarki.</title>
        <authorList>
            <person name="Eastman K.E."/>
            <person name="Pendleton A.L."/>
            <person name="Shaikh M.A."/>
            <person name="Suttiyut T."/>
            <person name="Ogas R."/>
            <person name="Tomko P."/>
            <person name="Gavelis G."/>
            <person name="Widhalm J.R."/>
            <person name="Wisecaver J.H."/>
        </authorList>
    </citation>
    <scope>NUCLEOTIDE SEQUENCE</scope>
    <source>
        <strain evidence="3">ECLA1</strain>
    </source>
</reference>
<dbReference type="AlphaFoldDB" id="A0AAE1DWD8"/>
<dbReference type="InterPro" id="IPR050828">
    <property type="entry name" value="C-type_lectin/matrix_domain"/>
</dbReference>
<evidence type="ECO:0000256" key="1">
    <source>
        <dbReference type="SAM" id="Coils"/>
    </source>
</evidence>
<dbReference type="PROSITE" id="PS50041">
    <property type="entry name" value="C_TYPE_LECTIN_2"/>
    <property type="match status" value="1"/>
</dbReference>
<gene>
    <name evidence="3" type="ORF">RRG08_056789</name>
</gene>
<evidence type="ECO:0000259" key="2">
    <source>
        <dbReference type="PROSITE" id="PS50041"/>
    </source>
</evidence>
<dbReference type="PANTHER" id="PTHR45710:SF26">
    <property type="entry name" value="RH26557P"/>
    <property type="match status" value="1"/>
</dbReference>
<sequence>MHLGLRKPVIFLSVLIFLMGWLHVGFCRSFKADITRQIQDLRDDITKIEDALKNLRRRSCPAAYVRFKRSCFRFIMDEKHKAVWAEAEQFCLSEGGHLVSVDSKRKYKFIKKYLLKNFKAYFNSGEPALLYTGLIYTNQNAKLPFDPFGPSHSMGKEANGFRWTGTGLRPGAESNAKWKPNYSSTNRSPDAWLSCVVIEFNPKSSAGVLLWRGHTCSSKKNSFICEVRLPRSGENQGCLEWK</sequence>
<dbReference type="SUPFAM" id="SSF56436">
    <property type="entry name" value="C-type lectin-like"/>
    <property type="match status" value="1"/>
</dbReference>
<dbReference type="Gene3D" id="3.10.100.10">
    <property type="entry name" value="Mannose-Binding Protein A, subunit A"/>
    <property type="match status" value="1"/>
</dbReference>
<dbReference type="PANTHER" id="PTHR45710">
    <property type="entry name" value="C-TYPE LECTIN DOMAIN-CONTAINING PROTEIN 180"/>
    <property type="match status" value="1"/>
</dbReference>
<keyword evidence="4" id="KW-1185">Reference proteome</keyword>
<dbReference type="SMART" id="SM00034">
    <property type="entry name" value="CLECT"/>
    <property type="match status" value="1"/>
</dbReference>
<comment type="caution">
    <text evidence="3">The sequence shown here is derived from an EMBL/GenBank/DDBJ whole genome shotgun (WGS) entry which is preliminary data.</text>
</comment>
<organism evidence="3 4">
    <name type="scientific">Elysia crispata</name>
    <name type="common">lettuce slug</name>
    <dbReference type="NCBI Taxonomy" id="231223"/>
    <lineage>
        <taxon>Eukaryota</taxon>
        <taxon>Metazoa</taxon>
        <taxon>Spiralia</taxon>
        <taxon>Lophotrochozoa</taxon>
        <taxon>Mollusca</taxon>
        <taxon>Gastropoda</taxon>
        <taxon>Heterobranchia</taxon>
        <taxon>Euthyneura</taxon>
        <taxon>Panpulmonata</taxon>
        <taxon>Sacoglossa</taxon>
        <taxon>Placobranchoidea</taxon>
        <taxon>Plakobranchidae</taxon>
        <taxon>Elysia</taxon>
    </lineage>
</organism>
<protein>
    <recommendedName>
        <fullName evidence="2">C-type lectin domain-containing protein</fullName>
    </recommendedName>
</protein>
<evidence type="ECO:0000313" key="3">
    <source>
        <dbReference type="EMBL" id="KAK3784830.1"/>
    </source>
</evidence>
<accession>A0AAE1DWD8</accession>
<keyword evidence="1" id="KW-0175">Coiled coil</keyword>